<reference evidence="3 4" key="1">
    <citation type="submission" date="2017-05" db="EMBL/GenBank/DDBJ databases">
        <authorList>
            <person name="Song R."/>
            <person name="Chenine A.L."/>
            <person name="Ruprecht R.M."/>
        </authorList>
    </citation>
    <scope>NUCLEOTIDE SEQUENCE [LARGE SCALE GENOMIC DNA]</scope>
    <source>
        <strain evidence="3">SW32</strain>
    </source>
</reference>
<sequence length="161" mass="17840">MPLLLPIGFFLLLDLISIFVLGKLIGAWVLLVIVLAAAFGIHLIRREGMDSFREAQQKMATGGEASAELKRGAALIMAGVLLIMPGILTDALAMFCLMPFSRSALLGRFMRSKVNVHRYHPERDRRGDTYTQPGRDTSADQPSQPHVIEGEIVDSEKDHRK</sequence>
<dbReference type="GO" id="GO:0016020">
    <property type="term" value="C:membrane"/>
    <property type="evidence" value="ECO:0007669"/>
    <property type="project" value="InterPro"/>
</dbReference>
<dbReference type="InterPro" id="IPR007313">
    <property type="entry name" value="FxsA"/>
</dbReference>
<feature type="transmembrane region" description="Helical" evidence="2">
    <location>
        <begin position="74"/>
        <end position="100"/>
    </location>
</feature>
<dbReference type="Pfam" id="PF04186">
    <property type="entry name" value="FxsA"/>
    <property type="match status" value="1"/>
</dbReference>
<feature type="region of interest" description="Disordered" evidence="1">
    <location>
        <begin position="120"/>
        <end position="161"/>
    </location>
</feature>
<dbReference type="AlphaFoldDB" id="A0A240UN02"/>
<dbReference type="Proteomes" id="UP000194457">
    <property type="component" value="Chromosome"/>
</dbReference>
<proteinExistence type="predicted"/>
<keyword evidence="2" id="KW-1133">Transmembrane helix</keyword>
<organism evidence="3 4">
    <name type="scientific">Kushneria marisflavi</name>
    <dbReference type="NCBI Taxonomy" id="157779"/>
    <lineage>
        <taxon>Bacteria</taxon>
        <taxon>Pseudomonadati</taxon>
        <taxon>Pseudomonadota</taxon>
        <taxon>Gammaproteobacteria</taxon>
        <taxon>Oceanospirillales</taxon>
        <taxon>Halomonadaceae</taxon>
        <taxon>Kushneria</taxon>
    </lineage>
</organism>
<dbReference type="NCBIfam" id="NF008528">
    <property type="entry name" value="PRK11463.1-2"/>
    <property type="match status" value="1"/>
</dbReference>
<evidence type="ECO:0000256" key="2">
    <source>
        <dbReference type="SAM" id="Phobius"/>
    </source>
</evidence>
<evidence type="ECO:0000313" key="3">
    <source>
        <dbReference type="EMBL" id="ART62399.1"/>
    </source>
</evidence>
<dbReference type="PANTHER" id="PTHR35335">
    <property type="entry name" value="UPF0716 PROTEIN FXSA"/>
    <property type="match status" value="1"/>
</dbReference>
<evidence type="ECO:0000313" key="4">
    <source>
        <dbReference type="Proteomes" id="UP000194457"/>
    </source>
</evidence>
<keyword evidence="2" id="KW-0812">Transmembrane</keyword>
<feature type="compositionally biased region" description="Polar residues" evidence="1">
    <location>
        <begin position="129"/>
        <end position="144"/>
    </location>
</feature>
<protein>
    <submittedName>
        <fullName evidence="3">Uncharacterized protein</fullName>
    </submittedName>
</protein>
<dbReference type="KEGG" id="kma:B9H00_04345"/>
<evidence type="ECO:0000256" key="1">
    <source>
        <dbReference type="SAM" id="MobiDB-lite"/>
    </source>
</evidence>
<keyword evidence="4" id="KW-1185">Reference proteome</keyword>
<dbReference type="OrthoDB" id="9792788at2"/>
<dbReference type="RefSeq" id="WP_086899632.1">
    <property type="nucleotide sequence ID" value="NZ_CP021358.1"/>
</dbReference>
<gene>
    <name evidence="3" type="ORF">B9H00_04345</name>
</gene>
<accession>A0A240UN02</accession>
<dbReference type="PANTHER" id="PTHR35335:SF1">
    <property type="entry name" value="UPF0716 PROTEIN FXSA"/>
    <property type="match status" value="1"/>
</dbReference>
<dbReference type="EMBL" id="CP021358">
    <property type="protein sequence ID" value="ART62399.1"/>
    <property type="molecule type" value="Genomic_DNA"/>
</dbReference>
<keyword evidence="2" id="KW-0472">Membrane</keyword>
<name>A0A240UN02_9GAMM</name>